<dbReference type="PANTHER" id="PTHR36933:SF1">
    <property type="entry name" value="SLL0788 PROTEIN"/>
    <property type="match status" value="1"/>
</dbReference>
<dbReference type="Pfam" id="PF03713">
    <property type="entry name" value="DUF305"/>
    <property type="match status" value="1"/>
</dbReference>
<name>A0A7I9ZIU3_9MYCO</name>
<dbReference type="EMBL" id="BLLB01000002">
    <property type="protein sequence ID" value="GFH00769.1"/>
    <property type="molecule type" value="Genomic_DNA"/>
</dbReference>
<sequence>MPPGVSPGQTHIHTPSGYKYAGRMSSIPRRTVAVFAAALTAAFLAACGAPADPAADGAGPQIPETPVIAGEPAGYNADDVSFATNMVAHHKQAIDLSKLVPDRTENPELAALASQIAAVQQPEINIMNVFLVQWNENPEAATDPGGGEAHAGHGQTMQGMVDDATMTELESLRGTEFDRLWLESMISHHQGAVEMAKAEVAHGKNVDAIAMAETMVATQEAEIVQMKQMLEGSRP</sequence>
<dbReference type="PANTHER" id="PTHR36933">
    <property type="entry name" value="SLL0788 PROTEIN"/>
    <property type="match status" value="1"/>
</dbReference>
<organism evidence="2 3">
    <name type="scientific">Mycolicibacterium hippocampi</name>
    <dbReference type="NCBI Taxonomy" id="659824"/>
    <lineage>
        <taxon>Bacteria</taxon>
        <taxon>Bacillati</taxon>
        <taxon>Actinomycetota</taxon>
        <taxon>Actinomycetes</taxon>
        <taxon>Mycobacteriales</taxon>
        <taxon>Mycobacteriaceae</taxon>
        <taxon>Mycolicibacterium</taxon>
    </lineage>
</organism>
<dbReference type="InterPro" id="IPR005183">
    <property type="entry name" value="DUF305_CopM-like"/>
</dbReference>
<accession>A0A7I9ZIU3</accession>
<dbReference type="InterPro" id="IPR012347">
    <property type="entry name" value="Ferritin-like"/>
</dbReference>
<dbReference type="AlphaFoldDB" id="A0A7I9ZIU3"/>
<evidence type="ECO:0000313" key="3">
    <source>
        <dbReference type="Proteomes" id="UP000465304"/>
    </source>
</evidence>
<protein>
    <recommendedName>
        <fullName evidence="1">DUF305 domain-containing protein</fullName>
    </recommendedName>
</protein>
<keyword evidence="3" id="KW-1185">Reference proteome</keyword>
<dbReference type="Gene3D" id="1.20.1260.10">
    <property type="match status" value="1"/>
</dbReference>
<evidence type="ECO:0000259" key="1">
    <source>
        <dbReference type="Pfam" id="PF03713"/>
    </source>
</evidence>
<feature type="domain" description="DUF305" evidence="1">
    <location>
        <begin position="79"/>
        <end position="230"/>
    </location>
</feature>
<evidence type="ECO:0000313" key="2">
    <source>
        <dbReference type="EMBL" id="GFH00769.1"/>
    </source>
</evidence>
<proteinExistence type="predicted"/>
<comment type="caution">
    <text evidence="2">The sequence shown here is derived from an EMBL/GenBank/DDBJ whole genome shotgun (WGS) entry which is preliminary data.</text>
</comment>
<gene>
    <name evidence="2" type="ORF">MHIP_12520</name>
</gene>
<dbReference type="Proteomes" id="UP000465304">
    <property type="component" value="Unassembled WGS sequence"/>
</dbReference>
<reference evidence="2 3" key="1">
    <citation type="journal article" date="2019" name="Emerg. Microbes Infect.">
        <title>Comprehensive subspecies identification of 175 nontuberculous mycobacteria species based on 7547 genomic profiles.</title>
        <authorList>
            <person name="Matsumoto Y."/>
            <person name="Kinjo T."/>
            <person name="Motooka D."/>
            <person name="Nabeya D."/>
            <person name="Jung N."/>
            <person name="Uechi K."/>
            <person name="Horii T."/>
            <person name="Iida T."/>
            <person name="Fujita J."/>
            <person name="Nakamura S."/>
        </authorList>
    </citation>
    <scope>NUCLEOTIDE SEQUENCE [LARGE SCALE GENOMIC DNA]</scope>
    <source>
        <strain evidence="2 3">JCM 30996</strain>
    </source>
</reference>